<feature type="compositionally biased region" description="Basic and acidic residues" evidence="1">
    <location>
        <begin position="165"/>
        <end position="174"/>
    </location>
</feature>
<dbReference type="EMBL" id="AMZH03011352">
    <property type="protein sequence ID" value="RRT53031.1"/>
    <property type="molecule type" value="Genomic_DNA"/>
</dbReference>
<reference evidence="2 3" key="1">
    <citation type="journal article" date="2014" name="Agronomy (Basel)">
        <title>A Draft Genome Sequence for Ensete ventricosum, the Drought-Tolerant Tree Against Hunger.</title>
        <authorList>
            <person name="Harrison J."/>
            <person name="Moore K.A."/>
            <person name="Paszkiewicz K."/>
            <person name="Jones T."/>
            <person name="Grant M."/>
            <person name="Ambacheew D."/>
            <person name="Muzemil S."/>
            <person name="Studholme D.J."/>
        </authorList>
    </citation>
    <scope>NUCLEOTIDE SEQUENCE [LARGE SCALE GENOMIC DNA]</scope>
</reference>
<feature type="region of interest" description="Disordered" evidence="1">
    <location>
        <begin position="126"/>
        <end position="174"/>
    </location>
</feature>
<evidence type="ECO:0000256" key="1">
    <source>
        <dbReference type="SAM" id="MobiDB-lite"/>
    </source>
</evidence>
<organism evidence="2 3">
    <name type="scientific">Ensete ventricosum</name>
    <name type="common">Abyssinian banana</name>
    <name type="synonym">Musa ensete</name>
    <dbReference type="NCBI Taxonomy" id="4639"/>
    <lineage>
        <taxon>Eukaryota</taxon>
        <taxon>Viridiplantae</taxon>
        <taxon>Streptophyta</taxon>
        <taxon>Embryophyta</taxon>
        <taxon>Tracheophyta</taxon>
        <taxon>Spermatophyta</taxon>
        <taxon>Magnoliopsida</taxon>
        <taxon>Liliopsida</taxon>
        <taxon>Zingiberales</taxon>
        <taxon>Musaceae</taxon>
        <taxon>Ensete</taxon>
    </lineage>
</organism>
<evidence type="ECO:0000313" key="3">
    <source>
        <dbReference type="Proteomes" id="UP000287651"/>
    </source>
</evidence>
<sequence>MDEIVEATMIAIEARGQQWSLLRGKKSRGGAVGTRSPRLWWPLSRLEGNDGRCCVGRSRCCESLEGSIDRCSVCHQGGCVLAVARLKRQWLVALSLTDASLKTTVGCGGYDAGDCGRAGGVRRQRAATMAEDEDGSIGLSRDGAGAATTKEGDGSTGALQAEGGDDVRGGRWQH</sequence>
<gene>
    <name evidence="2" type="ORF">B296_00014147</name>
</gene>
<name>A0A426YMT4_ENSVE</name>
<protein>
    <submittedName>
        <fullName evidence="2">Uncharacterized protein</fullName>
    </submittedName>
</protein>
<evidence type="ECO:0000313" key="2">
    <source>
        <dbReference type="EMBL" id="RRT53031.1"/>
    </source>
</evidence>
<dbReference type="Proteomes" id="UP000287651">
    <property type="component" value="Unassembled WGS sequence"/>
</dbReference>
<proteinExistence type="predicted"/>
<accession>A0A426YMT4</accession>
<dbReference type="AlphaFoldDB" id="A0A426YMT4"/>
<comment type="caution">
    <text evidence="2">The sequence shown here is derived from an EMBL/GenBank/DDBJ whole genome shotgun (WGS) entry which is preliminary data.</text>
</comment>